<evidence type="ECO:0000313" key="2">
    <source>
        <dbReference type="Proteomes" id="UP000008721"/>
    </source>
</evidence>
<sequence length="319" mass="37562">MNKNVIEYIQEIKSRQRFKYIYGEFHGRISDMRSAFNVLPHKEFLRYFPLSLVALLETSCRMLIAELIDSGEPYISRSKELMDKQKIDFEVMKHLYGKKITMGEFIAHSVAINKLESIDRIFTTLLDKKLLQVLPSHINRWSVEVEKKDPQPMIQNSVEMYTCIKEIFEIRHILAHESAMNIELENVKIEQAIVLFGEFLEVLNDYIRDVMYPDQPLTQMDMNMSACDDLTKTLDSIEAIDSEIVRQISDKWIERLEYYKRAHESWKKYMEDNSEFEASSFIGGSMWTLIKASSANRIALEREKDLKLLLNQLEENDFC</sequence>
<dbReference type="Gene3D" id="1.20.1270.180">
    <property type="match status" value="1"/>
</dbReference>
<dbReference type="HOGENOM" id="CLU_852231_0_0_7"/>
<dbReference type="AlphaFoldDB" id="E4U409"/>
<dbReference type="EMBL" id="CP002358">
    <property type="protein sequence ID" value="ADR35425.1"/>
    <property type="molecule type" value="Genomic_DNA"/>
</dbReference>
<keyword evidence="1" id="KW-0614">Plasmid</keyword>
<geneLocation type="plasmid" evidence="1 2">
    <name>pSULKU03</name>
</geneLocation>
<name>E4U409_SULKY</name>
<evidence type="ECO:0008006" key="3">
    <source>
        <dbReference type="Google" id="ProtNLM"/>
    </source>
</evidence>
<gene>
    <name evidence="1" type="ordered locus">Sulku_2776</name>
</gene>
<organism evidence="1 2">
    <name type="scientific">Sulfuricurvum kujiense (strain ATCC BAA-921 / DSM 16994 / JCM 11577 / YK-1)</name>
    <dbReference type="NCBI Taxonomy" id="709032"/>
    <lineage>
        <taxon>Bacteria</taxon>
        <taxon>Pseudomonadati</taxon>
        <taxon>Campylobacterota</taxon>
        <taxon>Epsilonproteobacteria</taxon>
        <taxon>Campylobacterales</taxon>
        <taxon>Sulfurimonadaceae</taxon>
        <taxon>Sulfuricurvum</taxon>
    </lineage>
</organism>
<dbReference type="OrthoDB" id="9131011at2"/>
<reference evidence="1 2" key="1">
    <citation type="journal article" date="2012" name="Stand. Genomic Sci.">
        <title>Complete genome sequence of the sulfur compounds oxidizing chemolithoautotroph Sulfuricurvum kujiense type strain (YK-1(T)).</title>
        <authorList>
            <person name="Han C."/>
            <person name="Kotsyurbenko O."/>
            <person name="Chertkov O."/>
            <person name="Held B."/>
            <person name="Lapidus A."/>
            <person name="Nolan M."/>
            <person name="Lucas S."/>
            <person name="Hammon N."/>
            <person name="Deshpande S."/>
            <person name="Cheng J.F."/>
            <person name="Tapia R."/>
            <person name="Goodwin L.A."/>
            <person name="Pitluck S."/>
            <person name="Liolios K."/>
            <person name="Pagani I."/>
            <person name="Ivanova N."/>
            <person name="Mavromatis K."/>
            <person name="Mikhailova N."/>
            <person name="Pati A."/>
            <person name="Chen A."/>
            <person name="Palaniappan K."/>
            <person name="Land M."/>
            <person name="Hauser L."/>
            <person name="Chang Y.J."/>
            <person name="Jeffries C.D."/>
            <person name="Brambilla E.M."/>
            <person name="Rohde M."/>
            <person name="Spring S."/>
            <person name="Sikorski J."/>
            <person name="Goker M."/>
            <person name="Woyke T."/>
            <person name="Bristow J."/>
            <person name="Eisen J.A."/>
            <person name="Markowitz V."/>
            <person name="Hugenholtz P."/>
            <person name="Kyrpides N.C."/>
            <person name="Klenk H.P."/>
            <person name="Detter J.C."/>
        </authorList>
    </citation>
    <scope>NUCLEOTIDE SEQUENCE [LARGE SCALE GENOMIC DNA]</scope>
    <source>
        <strain evidence="2">ATCC BAA-921 / DSM 16994 / JCM 11577 / YK-1</strain>
    </source>
</reference>
<dbReference type="RefSeq" id="WP_013450036.1">
    <property type="nucleotide sequence ID" value="NC_014756.1"/>
</dbReference>
<dbReference type="Proteomes" id="UP000008721">
    <property type="component" value="Plasmid pSULKU03"/>
</dbReference>
<proteinExistence type="predicted"/>
<keyword evidence="2" id="KW-1185">Reference proteome</keyword>
<accession>E4U409</accession>
<protein>
    <recommendedName>
        <fullName evidence="3">DUF1311 domain-containing protein</fullName>
    </recommendedName>
</protein>
<dbReference type="KEGG" id="sku:Sulku_2776"/>
<evidence type="ECO:0000313" key="1">
    <source>
        <dbReference type="EMBL" id="ADR35425.1"/>
    </source>
</evidence>